<dbReference type="AlphaFoldDB" id="A0A0S2HWB1"/>
<dbReference type="NCBIfam" id="TIGR00174">
    <property type="entry name" value="miaA"/>
    <property type="match status" value="1"/>
</dbReference>
<keyword evidence="8 10" id="KW-0460">Magnesium</keyword>
<dbReference type="GO" id="GO:0005524">
    <property type="term" value="F:ATP binding"/>
    <property type="evidence" value="ECO:0007669"/>
    <property type="project" value="UniProtKB-UniRule"/>
</dbReference>
<dbReference type="SUPFAM" id="SSF52540">
    <property type="entry name" value="P-loop containing nucleoside triphosphate hydrolases"/>
    <property type="match status" value="1"/>
</dbReference>
<keyword evidence="15" id="KW-1185">Reference proteome</keyword>
<keyword evidence="6 10" id="KW-0547">Nucleotide-binding</keyword>
<proteinExistence type="inferred from homology"/>
<keyword evidence="4 10" id="KW-0808">Transferase</keyword>
<dbReference type="PANTHER" id="PTHR11088:SF60">
    <property type="entry name" value="TRNA DIMETHYLALLYLTRANSFERASE"/>
    <property type="match status" value="1"/>
</dbReference>
<dbReference type="Pfam" id="PF01715">
    <property type="entry name" value="IPPT"/>
    <property type="match status" value="1"/>
</dbReference>
<feature type="region of interest" description="Interaction with substrate tRNA" evidence="10">
    <location>
        <begin position="161"/>
        <end position="165"/>
    </location>
</feature>
<dbReference type="HAMAP" id="MF_00185">
    <property type="entry name" value="IPP_trans"/>
    <property type="match status" value="1"/>
</dbReference>
<evidence type="ECO:0000256" key="6">
    <source>
        <dbReference type="ARBA" id="ARBA00022741"/>
    </source>
</evidence>
<evidence type="ECO:0000256" key="12">
    <source>
        <dbReference type="RuleBase" id="RU003784"/>
    </source>
</evidence>
<comment type="caution">
    <text evidence="10">Lacks conserved residue(s) required for the propagation of feature annotation.</text>
</comment>
<dbReference type="RefSeq" id="WP_057951840.1">
    <property type="nucleotide sequence ID" value="NZ_CP013118.1"/>
</dbReference>
<feature type="region of interest" description="Interaction with substrate tRNA" evidence="10">
    <location>
        <begin position="38"/>
        <end position="41"/>
    </location>
</feature>
<dbReference type="EC" id="2.5.1.75" evidence="10"/>
<comment type="function">
    <text evidence="2 10 12">Catalyzes the transfer of a dimethylallyl group onto the adenine at position 37 in tRNAs that read codons beginning with uridine, leading to the formation of N6-(dimethylallyl)adenosine (i(6)A).</text>
</comment>
<keyword evidence="5 10" id="KW-0819">tRNA processing</keyword>
<dbReference type="PANTHER" id="PTHR11088">
    <property type="entry name" value="TRNA DIMETHYLALLYLTRANSFERASE"/>
    <property type="match status" value="1"/>
</dbReference>
<dbReference type="InterPro" id="IPR027417">
    <property type="entry name" value="P-loop_NTPase"/>
</dbReference>
<dbReference type="KEGG" id="blq:L21SP5_00605"/>
<reference evidence="14 15" key="1">
    <citation type="submission" date="2015-11" db="EMBL/GenBank/DDBJ databases">
        <title>Description and complete genome sequence of a novel strain predominating in hypersaline microbial mats and representing a new family of the Bacteriodetes phylum.</title>
        <authorList>
            <person name="Spring S."/>
            <person name="Bunk B."/>
            <person name="Sproer C."/>
            <person name="Klenk H.-P."/>
        </authorList>
    </citation>
    <scope>NUCLEOTIDE SEQUENCE [LARGE SCALE GENOMIC DNA]</scope>
    <source>
        <strain evidence="14 15">L21-Spi-D4</strain>
    </source>
</reference>
<evidence type="ECO:0000256" key="4">
    <source>
        <dbReference type="ARBA" id="ARBA00022679"/>
    </source>
</evidence>
<evidence type="ECO:0000256" key="1">
    <source>
        <dbReference type="ARBA" id="ARBA00001946"/>
    </source>
</evidence>
<feature type="site" description="Interaction with substrate tRNA" evidence="10">
    <location>
        <position position="130"/>
    </location>
</feature>
<comment type="catalytic activity">
    <reaction evidence="9 10 11">
        <text>adenosine(37) in tRNA + dimethylallyl diphosphate = N(6)-dimethylallyladenosine(37) in tRNA + diphosphate</text>
        <dbReference type="Rhea" id="RHEA:26482"/>
        <dbReference type="Rhea" id="RHEA-COMP:10162"/>
        <dbReference type="Rhea" id="RHEA-COMP:10375"/>
        <dbReference type="ChEBI" id="CHEBI:33019"/>
        <dbReference type="ChEBI" id="CHEBI:57623"/>
        <dbReference type="ChEBI" id="CHEBI:74411"/>
        <dbReference type="ChEBI" id="CHEBI:74415"/>
        <dbReference type="EC" id="2.5.1.75"/>
    </reaction>
</comment>
<comment type="cofactor">
    <cofactor evidence="1 10">
        <name>Mg(2+)</name>
        <dbReference type="ChEBI" id="CHEBI:18420"/>
    </cofactor>
</comment>
<dbReference type="OrthoDB" id="9776390at2"/>
<dbReference type="GO" id="GO:0052381">
    <property type="term" value="F:tRNA dimethylallyltransferase activity"/>
    <property type="evidence" value="ECO:0007669"/>
    <property type="project" value="UniProtKB-UniRule"/>
</dbReference>
<feature type="binding site" evidence="10">
    <location>
        <begin position="15"/>
        <end position="20"/>
    </location>
    <ligand>
        <name>substrate</name>
    </ligand>
</feature>
<feature type="site" description="Interaction with substrate tRNA" evidence="10">
    <location>
        <position position="107"/>
    </location>
</feature>
<evidence type="ECO:0000313" key="15">
    <source>
        <dbReference type="Proteomes" id="UP000064893"/>
    </source>
</evidence>
<evidence type="ECO:0000256" key="10">
    <source>
        <dbReference type="HAMAP-Rule" id="MF_00185"/>
    </source>
</evidence>
<dbReference type="PATRIC" id="fig|1307839.3.peg.648"/>
<dbReference type="InterPro" id="IPR018022">
    <property type="entry name" value="IPT"/>
</dbReference>
<comment type="similarity">
    <text evidence="3 10 13">Belongs to the IPP transferase family.</text>
</comment>
<dbReference type="Gene3D" id="3.40.50.300">
    <property type="entry name" value="P-loop containing nucleotide triphosphate hydrolases"/>
    <property type="match status" value="2"/>
</dbReference>
<evidence type="ECO:0000256" key="3">
    <source>
        <dbReference type="ARBA" id="ARBA00005842"/>
    </source>
</evidence>
<evidence type="ECO:0000313" key="14">
    <source>
        <dbReference type="EMBL" id="ALO14277.1"/>
    </source>
</evidence>
<evidence type="ECO:0000256" key="13">
    <source>
        <dbReference type="RuleBase" id="RU003785"/>
    </source>
</evidence>
<feature type="binding site" evidence="10">
    <location>
        <begin position="13"/>
        <end position="20"/>
    </location>
    <ligand>
        <name>ATP</name>
        <dbReference type="ChEBI" id="CHEBI:30616"/>
    </ligand>
</feature>
<evidence type="ECO:0000256" key="5">
    <source>
        <dbReference type="ARBA" id="ARBA00022694"/>
    </source>
</evidence>
<comment type="subunit">
    <text evidence="10">Monomer.</text>
</comment>
<accession>A0A0S2HWB1</accession>
<evidence type="ECO:0000256" key="7">
    <source>
        <dbReference type="ARBA" id="ARBA00022840"/>
    </source>
</evidence>
<evidence type="ECO:0000256" key="8">
    <source>
        <dbReference type="ARBA" id="ARBA00022842"/>
    </source>
</evidence>
<keyword evidence="7 10" id="KW-0067">ATP-binding</keyword>
<evidence type="ECO:0000256" key="9">
    <source>
        <dbReference type="ARBA" id="ARBA00049563"/>
    </source>
</evidence>
<dbReference type="GO" id="GO:0006400">
    <property type="term" value="P:tRNA modification"/>
    <property type="evidence" value="ECO:0007669"/>
    <property type="project" value="TreeGrafter"/>
</dbReference>
<name>A0A0S2HWB1_9BACT</name>
<sequence>MTEIKYDLLVVTGLTATGKTSLAVNLAKELNGEIISADSRQVFRGMSIGTGKDLDDYVIDGQKIPYHLIDIKDAGETYSVFQFQQDFLKAYEDIKARKNFPVLSGGTGLYVESVVSRYKLLDVPQNANLRAELKSKSLEDLTQMLSEMKQLHNTTDVDTKQRAIRAIEIARYYEDHNVEETEMPNIKPLIVAPSYDRPQVRKRITERLHQRLEEGMVEETKKLLDRGVDPEKLISYGLEYKYLTWYLTGEMDYDTMVERLNIAIHQFAKRQMTWFRRMQRKGVEIHWIDGYLPMAAKVDNVVRLLKS</sequence>
<protein>
    <recommendedName>
        <fullName evidence="10">tRNA dimethylallyltransferase</fullName>
        <ecNumber evidence="10">2.5.1.75</ecNumber>
    </recommendedName>
    <alternativeName>
        <fullName evidence="10">Dimethylallyl diphosphate:tRNA dimethylallyltransferase</fullName>
        <shortName evidence="10">DMAPP:tRNA dimethylallyltransferase</shortName>
        <shortName evidence="10">DMATase</shortName>
    </alternativeName>
    <alternativeName>
        <fullName evidence="10">Isopentenyl-diphosphate:tRNA isopentenyltransferase</fullName>
        <shortName evidence="10">IPP transferase</shortName>
        <shortName evidence="10">IPPT</shortName>
        <shortName evidence="10">IPTase</shortName>
    </alternativeName>
</protein>
<evidence type="ECO:0000256" key="11">
    <source>
        <dbReference type="RuleBase" id="RU003783"/>
    </source>
</evidence>
<dbReference type="EMBL" id="CP013118">
    <property type="protein sequence ID" value="ALO14277.1"/>
    <property type="molecule type" value="Genomic_DNA"/>
</dbReference>
<organism evidence="14 15">
    <name type="scientific">Salinivirga cyanobacteriivorans</name>
    <dbReference type="NCBI Taxonomy" id="1307839"/>
    <lineage>
        <taxon>Bacteria</taxon>
        <taxon>Pseudomonadati</taxon>
        <taxon>Bacteroidota</taxon>
        <taxon>Bacteroidia</taxon>
        <taxon>Bacteroidales</taxon>
        <taxon>Salinivirgaceae</taxon>
        <taxon>Salinivirga</taxon>
    </lineage>
</organism>
<dbReference type="InterPro" id="IPR039657">
    <property type="entry name" value="Dimethylallyltransferase"/>
</dbReference>
<dbReference type="Proteomes" id="UP000064893">
    <property type="component" value="Chromosome"/>
</dbReference>
<evidence type="ECO:0000256" key="2">
    <source>
        <dbReference type="ARBA" id="ARBA00003213"/>
    </source>
</evidence>
<gene>
    <name evidence="14" type="primary">miaA_1</name>
    <name evidence="10" type="synonym">miaA</name>
    <name evidence="14" type="ORF">L21SP5_00605</name>
</gene>
<dbReference type="STRING" id="1307839.L21SP5_00605"/>